<feature type="binding site" evidence="5">
    <location>
        <position position="450"/>
    </location>
    <ligand>
        <name>substrate</name>
    </ligand>
</feature>
<evidence type="ECO:0000256" key="1">
    <source>
        <dbReference type="ARBA" id="ARBA00001974"/>
    </source>
</evidence>
<dbReference type="InterPro" id="IPR036188">
    <property type="entry name" value="FAD/NAD-bd_sf"/>
</dbReference>
<dbReference type="GO" id="GO:0050660">
    <property type="term" value="F:flavin adenine dinucleotide binding"/>
    <property type="evidence" value="ECO:0007669"/>
    <property type="project" value="InterPro"/>
</dbReference>
<name>A0A420BKK6_SPHD1</name>
<keyword evidence="4 5" id="KW-0274">FAD</keyword>
<evidence type="ECO:0000313" key="7">
    <source>
        <dbReference type="EMBL" id="RKE57096.1"/>
    </source>
</evidence>
<evidence type="ECO:0000313" key="8">
    <source>
        <dbReference type="Proteomes" id="UP000286246"/>
    </source>
</evidence>
<evidence type="ECO:0000256" key="5">
    <source>
        <dbReference type="PIRSR" id="PIRSR000137-2"/>
    </source>
</evidence>
<dbReference type="SUPFAM" id="SSF51905">
    <property type="entry name" value="FAD/NAD(P)-binding domain"/>
    <property type="match status" value="1"/>
</dbReference>
<dbReference type="GO" id="GO:0019285">
    <property type="term" value="P:glycine betaine biosynthetic process from choline"/>
    <property type="evidence" value="ECO:0007669"/>
    <property type="project" value="TreeGrafter"/>
</dbReference>
<dbReference type="PIRSF" id="PIRSF000137">
    <property type="entry name" value="Alcohol_oxidase"/>
    <property type="match status" value="1"/>
</dbReference>
<feature type="binding site" evidence="5">
    <location>
        <position position="234"/>
    </location>
    <ligand>
        <name>FAD</name>
        <dbReference type="ChEBI" id="CHEBI:57692"/>
    </ligand>
</feature>
<dbReference type="Gene3D" id="3.50.50.60">
    <property type="entry name" value="FAD/NAD(P)-binding domain"/>
    <property type="match status" value="1"/>
</dbReference>
<evidence type="ECO:0000256" key="2">
    <source>
        <dbReference type="ARBA" id="ARBA00010790"/>
    </source>
</evidence>
<dbReference type="PANTHER" id="PTHR11552:SF147">
    <property type="entry name" value="CHOLINE DEHYDROGENASE, MITOCHONDRIAL"/>
    <property type="match status" value="1"/>
</dbReference>
<dbReference type="RefSeq" id="WP_120258688.1">
    <property type="nucleotide sequence ID" value="NZ_RAPY01000001.1"/>
</dbReference>
<dbReference type="Gene3D" id="3.30.410.40">
    <property type="match status" value="1"/>
</dbReference>
<feature type="binding site" evidence="5">
    <location>
        <begin position="102"/>
        <end position="105"/>
    </location>
    <ligand>
        <name>FAD</name>
        <dbReference type="ChEBI" id="CHEBI:57692"/>
    </ligand>
</feature>
<dbReference type="GO" id="GO:0016020">
    <property type="term" value="C:membrane"/>
    <property type="evidence" value="ECO:0007669"/>
    <property type="project" value="TreeGrafter"/>
</dbReference>
<keyword evidence="8" id="KW-1185">Reference proteome</keyword>
<evidence type="ECO:0000256" key="4">
    <source>
        <dbReference type="ARBA" id="ARBA00022827"/>
    </source>
</evidence>
<dbReference type="PANTHER" id="PTHR11552">
    <property type="entry name" value="GLUCOSE-METHANOL-CHOLINE GMC OXIDOREDUCTASE"/>
    <property type="match status" value="1"/>
</dbReference>
<dbReference type="InterPro" id="IPR000172">
    <property type="entry name" value="GMC_OxRdtase_N"/>
</dbReference>
<sequence length="516" mass="55915">MEINKVEFATEVYYDYIIVGAGSAGAVLGNRLSADPNKKVLVLEAGALFDSKGYPTVIADRDNLASMGDTRFDWGFSSTPGYINRSMPLPRGKILGGSSAVNAGVAARALPADFRNWAARYGIEGWSWEEVLPYYKKLETSNIVDSEIHGTNGPLPVHQYSAKDVSLLHKKMIDAAVDNGYEDLSVDFNGNKQEGVGVYPMNNIHNIRINTGIAYLNESIRSRPNLTVIGDAQVDVVLFEKLKAAGIRLTDGQEFRGEEIILSAGAYGTPAILQRSGIGKSEDLENLGIPVISALPVGAKLYDHPFFYNAYAVNPETSGEFHPAIAAIVWTKTSLAKEGELDIHITGTHLFPHELSPSGRGFVLAVALTNPKSKGTFKIASRDPAVMPLIDLNFLGEEEDRKRLIEGIRIAEKLGQTSPLKDYILQELNPAPGASDEEIITAAKASLDTYHHPFSTAPMGLEGDPYAVVDFNGKVYKTTNLRVVDASIFPEPVSAAPNLTVIMIAEKIADEIINGQ</sequence>
<dbReference type="GO" id="GO:0008812">
    <property type="term" value="F:choline dehydrogenase activity"/>
    <property type="evidence" value="ECO:0007669"/>
    <property type="project" value="TreeGrafter"/>
</dbReference>
<proteinExistence type="inferred from homology"/>
<comment type="similarity">
    <text evidence="2">Belongs to the GMC oxidoreductase family.</text>
</comment>
<keyword evidence="3" id="KW-0285">Flavoprotein</keyword>
<feature type="domain" description="Glucose-methanol-choline oxidoreductase N-terminal" evidence="6">
    <location>
        <begin position="265"/>
        <end position="279"/>
    </location>
</feature>
<dbReference type="AlphaFoldDB" id="A0A420BKK6"/>
<dbReference type="PROSITE" id="PS00624">
    <property type="entry name" value="GMC_OXRED_2"/>
    <property type="match status" value="1"/>
</dbReference>
<dbReference type="EMBL" id="RAPY01000001">
    <property type="protein sequence ID" value="RKE57096.1"/>
    <property type="molecule type" value="Genomic_DNA"/>
</dbReference>
<dbReference type="Proteomes" id="UP000286246">
    <property type="component" value="Unassembled WGS sequence"/>
</dbReference>
<organism evidence="7 8">
    <name type="scientific">Sphingobacterium detergens</name>
    <dbReference type="NCBI Taxonomy" id="1145106"/>
    <lineage>
        <taxon>Bacteria</taxon>
        <taxon>Pseudomonadati</taxon>
        <taxon>Bacteroidota</taxon>
        <taxon>Sphingobacteriia</taxon>
        <taxon>Sphingobacteriales</taxon>
        <taxon>Sphingobacteriaceae</taxon>
        <taxon>Sphingobacterium</taxon>
    </lineage>
</organism>
<dbReference type="Pfam" id="PF00732">
    <property type="entry name" value="GMC_oxred_N"/>
    <property type="match status" value="1"/>
</dbReference>
<comment type="cofactor">
    <cofactor evidence="1 5">
        <name>FAD</name>
        <dbReference type="ChEBI" id="CHEBI:57692"/>
    </cofactor>
</comment>
<protein>
    <submittedName>
        <fullName evidence="7">Choline dehydrogenase</fullName>
    </submittedName>
</protein>
<accession>A0A420BKK6</accession>
<reference evidence="7 8" key="1">
    <citation type="submission" date="2018-09" db="EMBL/GenBank/DDBJ databases">
        <title>Genomic Encyclopedia of Type Strains, Phase III (KMG-III): the genomes of soil and plant-associated and newly described type strains.</title>
        <authorList>
            <person name="Whitman W."/>
        </authorList>
    </citation>
    <scope>NUCLEOTIDE SEQUENCE [LARGE SCALE GENOMIC DNA]</scope>
    <source>
        <strain evidence="7 8">CECT 7938</strain>
    </source>
</reference>
<dbReference type="InterPro" id="IPR007867">
    <property type="entry name" value="GMC_OxRtase_C"/>
</dbReference>
<evidence type="ECO:0000259" key="6">
    <source>
        <dbReference type="PROSITE" id="PS00624"/>
    </source>
</evidence>
<dbReference type="Pfam" id="PF05199">
    <property type="entry name" value="GMC_oxred_C"/>
    <property type="match status" value="1"/>
</dbReference>
<dbReference type="SUPFAM" id="SSF54373">
    <property type="entry name" value="FAD-linked reductases, C-terminal domain"/>
    <property type="match status" value="1"/>
</dbReference>
<evidence type="ECO:0000256" key="3">
    <source>
        <dbReference type="ARBA" id="ARBA00022630"/>
    </source>
</evidence>
<dbReference type="OrthoDB" id="9785276at2"/>
<dbReference type="InterPro" id="IPR012132">
    <property type="entry name" value="GMC_OxRdtase"/>
</dbReference>
<gene>
    <name evidence="7" type="ORF">DFQ12_1972</name>
</gene>
<comment type="caution">
    <text evidence="7">The sequence shown here is derived from an EMBL/GenBank/DDBJ whole genome shotgun (WGS) entry which is preliminary data.</text>
</comment>